<name>A0A3G9JHF9_9BACL</name>
<organism evidence="1 2">
    <name type="scientific">Paenibacillus baekrokdamisoli</name>
    <dbReference type="NCBI Taxonomy" id="1712516"/>
    <lineage>
        <taxon>Bacteria</taxon>
        <taxon>Bacillati</taxon>
        <taxon>Bacillota</taxon>
        <taxon>Bacilli</taxon>
        <taxon>Bacillales</taxon>
        <taxon>Paenibacillaceae</taxon>
        <taxon>Paenibacillus</taxon>
    </lineage>
</organism>
<sequence>MEIIIAVYFGLFIFLLVSSIKNMNKNNLLFYTFLALSSIFAGLTMVNILISCQ</sequence>
<dbReference type="AlphaFoldDB" id="A0A3G9JHF9"/>
<evidence type="ECO:0000313" key="2">
    <source>
        <dbReference type="Proteomes" id="UP000275368"/>
    </source>
</evidence>
<keyword evidence="2" id="KW-1185">Reference proteome</keyword>
<dbReference type="Proteomes" id="UP000275368">
    <property type="component" value="Chromosome"/>
</dbReference>
<proteinExistence type="predicted"/>
<dbReference type="KEGG" id="pbk:Back11_37940"/>
<evidence type="ECO:0000313" key="1">
    <source>
        <dbReference type="EMBL" id="BBH22449.1"/>
    </source>
</evidence>
<protein>
    <submittedName>
        <fullName evidence="1">Uncharacterized protein</fullName>
    </submittedName>
</protein>
<accession>A0A3G9JHF9</accession>
<dbReference type="EMBL" id="AP019308">
    <property type="protein sequence ID" value="BBH22449.1"/>
    <property type="molecule type" value="Genomic_DNA"/>
</dbReference>
<gene>
    <name evidence="1" type="ORF">Back11_37940</name>
</gene>
<reference evidence="1 2" key="1">
    <citation type="submission" date="2018-11" db="EMBL/GenBank/DDBJ databases">
        <title>Complete genome sequence of Paenibacillus baekrokdamisoli strain KCTC 33723.</title>
        <authorList>
            <person name="Kang S.W."/>
            <person name="Lee K.C."/>
            <person name="Kim K.K."/>
            <person name="Kim J.S."/>
            <person name="Kim D.S."/>
            <person name="Ko S.H."/>
            <person name="Yang S.H."/>
            <person name="Lee J.S."/>
        </authorList>
    </citation>
    <scope>NUCLEOTIDE SEQUENCE [LARGE SCALE GENOMIC DNA]</scope>
    <source>
        <strain evidence="1 2">KCTC 33723</strain>
    </source>
</reference>